<evidence type="ECO:0000313" key="1">
    <source>
        <dbReference type="EMBL" id="RIX85136.1"/>
    </source>
</evidence>
<dbReference type="RefSeq" id="WP_119551306.1">
    <property type="nucleotide sequence ID" value="NZ_QXMN01000001.1"/>
</dbReference>
<keyword evidence="2" id="KW-1185">Reference proteome</keyword>
<gene>
    <name evidence="1" type="ORF">D3H34_00920</name>
</gene>
<dbReference type="EMBL" id="QXMN01000001">
    <property type="protein sequence ID" value="RIX85136.1"/>
    <property type="molecule type" value="Genomic_DNA"/>
</dbReference>
<comment type="caution">
    <text evidence="1">The sequence shown here is derived from an EMBL/GenBank/DDBJ whole genome shotgun (WGS) entry which is preliminary data.</text>
</comment>
<accession>A0A9X8GXY2</accession>
<protein>
    <submittedName>
        <fullName evidence="1">Uncharacterized protein</fullName>
    </submittedName>
</protein>
<evidence type="ECO:0000313" key="2">
    <source>
        <dbReference type="Proteomes" id="UP000265619"/>
    </source>
</evidence>
<dbReference type="Proteomes" id="UP000265619">
    <property type="component" value="Unassembled WGS sequence"/>
</dbReference>
<proteinExistence type="predicted"/>
<organism evidence="1 2">
    <name type="scientific">Acidovorax cavernicola</name>
    <dbReference type="NCBI Taxonomy" id="1675792"/>
    <lineage>
        <taxon>Bacteria</taxon>
        <taxon>Pseudomonadati</taxon>
        <taxon>Pseudomonadota</taxon>
        <taxon>Betaproteobacteria</taxon>
        <taxon>Burkholderiales</taxon>
        <taxon>Comamonadaceae</taxon>
        <taxon>Acidovorax</taxon>
    </lineage>
</organism>
<sequence length="79" mass="8270">MSALNDLALTVEEREPGRFYWVLLEAVHDTGSTADTLGYRPLRVAAQPQPSYSSALALGTAALKKLATTATHPDAGGSA</sequence>
<reference evidence="1 2" key="1">
    <citation type="submission" date="2018-09" db="EMBL/GenBank/DDBJ databases">
        <title>Acidovorax cavernicola nov. sp. isolated from Gruta de las Maravillas (Aracena, Spain).</title>
        <authorList>
            <person name="Jurado V."/>
            <person name="Gutierrez-Patricio S."/>
            <person name="Gonzalez-Pimentel J.L."/>
            <person name="Miller A.Z."/>
            <person name="Laiz L."/>
            <person name="Saiz-Jimenez C."/>
        </authorList>
    </citation>
    <scope>NUCLEOTIDE SEQUENCE [LARGE SCALE GENOMIC DNA]</scope>
    <source>
        <strain evidence="1 2">1011MAR4D40.2</strain>
    </source>
</reference>
<name>A0A9X8GXY2_9BURK</name>
<dbReference type="OrthoDB" id="8902491at2"/>
<dbReference type="AlphaFoldDB" id="A0A9X8GXY2"/>